<accession>A0A4U6CNJ1</accession>
<dbReference type="Pfam" id="PF05506">
    <property type="entry name" value="PLipase_C_C"/>
    <property type="match status" value="2"/>
</dbReference>
<dbReference type="InterPro" id="IPR008475">
    <property type="entry name" value="PLipase_C_C"/>
</dbReference>
<evidence type="ECO:0000313" key="6">
    <source>
        <dbReference type="Proteomes" id="UP000304900"/>
    </source>
</evidence>
<dbReference type="EMBL" id="SZVO01000027">
    <property type="protein sequence ID" value="TKT85949.1"/>
    <property type="molecule type" value="Genomic_DNA"/>
</dbReference>
<comment type="similarity">
    <text evidence="1">Belongs to the bacterial phospholipase C family.</text>
</comment>
<evidence type="ECO:0000256" key="1">
    <source>
        <dbReference type="ARBA" id="ARBA00009717"/>
    </source>
</evidence>
<keyword evidence="6" id="KW-1185">Reference proteome</keyword>
<dbReference type="OrthoDB" id="980947at2"/>
<evidence type="ECO:0000256" key="3">
    <source>
        <dbReference type="ARBA" id="ARBA00022801"/>
    </source>
</evidence>
<dbReference type="InterPro" id="IPR017850">
    <property type="entry name" value="Alkaline_phosphatase_core_sf"/>
</dbReference>
<dbReference type="NCBIfam" id="TIGR01409">
    <property type="entry name" value="TAT_signal_seq"/>
    <property type="match status" value="1"/>
</dbReference>
<keyword evidence="3" id="KW-0378">Hydrolase</keyword>
<dbReference type="Proteomes" id="UP000304900">
    <property type="component" value="Unassembled WGS sequence"/>
</dbReference>
<name>A0A4U6CNJ1_9BACT</name>
<dbReference type="InterPro" id="IPR006311">
    <property type="entry name" value="TAT_signal"/>
</dbReference>
<dbReference type="RefSeq" id="WP_137344317.1">
    <property type="nucleotide sequence ID" value="NZ_SZVO01000027.1"/>
</dbReference>
<evidence type="ECO:0000313" key="5">
    <source>
        <dbReference type="EMBL" id="TKT85949.1"/>
    </source>
</evidence>
<dbReference type="InterPro" id="IPR017767">
    <property type="entry name" value="PC-PLC"/>
</dbReference>
<evidence type="ECO:0000259" key="4">
    <source>
        <dbReference type="Pfam" id="PF05506"/>
    </source>
</evidence>
<comment type="caution">
    <text evidence="5">The sequence shown here is derived from an EMBL/GenBank/DDBJ whole genome shotgun (WGS) entry which is preliminary data.</text>
</comment>
<dbReference type="InterPro" id="IPR019546">
    <property type="entry name" value="TAT_signal_bac_arc"/>
</dbReference>
<sequence>MNSRRDFLKKAALLSGTGAMANMLPAVIERAMAINPELGSTFYDAEHIVFLMQENRSFDHQLGTLQGVRGFNDPRAIQLPDKNKVWLQTNKEGETYGPFQLNVKDTKVAWMGSVPHNWTDQTDAMNDGKYDKWLDVKKARNKDYAKIPLTMGYCDRADFPFYYSLADAFTVCDHNFCSSITGTHPNRHYFMTGTVREKNEVEAVAHLWNNSNYEYPELSWKTYPERLQENGVSWKVYQNELTMGYGLKGEESAWLSNFGTNVLEYYKQYNVRLHEGGIANLQTKKENLLQQIGEMEKQPSDEKVAQRLAASKKLLVLIETAQSRFTTETYNNLSEQAKELHNKAFITNINDVYYHELEELKYDDKGTERELKVPKGDVFHQFRNDVKNGTLPTVSWLMPPAHFSDHPGQPWFGPWYVSEAMEILLENPEVWKKTIFIVTYDENDGYFDHMPPYVVPNPYKENTGKVSKGIDPKMDFATKSQQTNPSMQDNNLREGSIGLGYRVPMIIASPWSRGGFVNSEVFDHTSSLQFLENFLEKKFSKKVKEENITAWRRTICGDLTSVFRPYNGEVITKPEFLIRKPFIEGIHQAQFKNAPDNYKQLTKSEIEQINTNHHESPYFPKQEKGVRSACALPYENYVHTVYDKNKNSVELSFKAGNKVFGNKATGSPFRVYAMNSYQNDSLRSWDYSVAAGDIIKDEFSLADFENGQYHFRVYGPNGFYREFLGNKNNPLLRLTCTFEASRLNPSRLTGNVLITVTNSDTKPHVLTISDNSYKSENQNKAVSAGAQTSIVLNLSKNYNWYDFSVKVKGFDTYQERFAGHVETGQITKTDPLMGGIV</sequence>
<reference evidence="5 6" key="1">
    <citation type="submission" date="2019-05" db="EMBL/GenBank/DDBJ databases">
        <title>Dyadobacter AR-3-8 sp. nov., isolated from arctic soil.</title>
        <authorList>
            <person name="Chaudhary D.K."/>
        </authorList>
    </citation>
    <scope>NUCLEOTIDE SEQUENCE [LARGE SCALE GENOMIC DNA]</scope>
    <source>
        <strain evidence="5 6">AR-3-8</strain>
    </source>
</reference>
<dbReference type="PANTHER" id="PTHR31956">
    <property type="entry name" value="NON-SPECIFIC PHOSPHOLIPASE C4-RELATED"/>
    <property type="match status" value="1"/>
</dbReference>
<evidence type="ECO:0000256" key="2">
    <source>
        <dbReference type="ARBA" id="ARBA00012018"/>
    </source>
</evidence>
<dbReference type="Pfam" id="PF04185">
    <property type="entry name" value="Phosphoesterase"/>
    <property type="match status" value="2"/>
</dbReference>
<dbReference type="EC" id="3.1.4.3" evidence="2"/>
<dbReference type="PANTHER" id="PTHR31956:SF1">
    <property type="entry name" value="NON-SPECIFIC PHOSPHOLIPASE C1"/>
    <property type="match status" value="1"/>
</dbReference>
<dbReference type="Gene3D" id="3.40.720.10">
    <property type="entry name" value="Alkaline Phosphatase, subunit A"/>
    <property type="match status" value="2"/>
</dbReference>
<dbReference type="GO" id="GO:0034480">
    <property type="term" value="F:phosphatidylcholine phospholipase C activity"/>
    <property type="evidence" value="ECO:0007669"/>
    <property type="project" value="UniProtKB-EC"/>
</dbReference>
<feature type="domain" description="Bacterial phospholipase C C-terminal" evidence="4">
    <location>
        <begin position="744"/>
        <end position="820"/>
    </location>
</feature>
<organism evidence="5 6">
    <name type="scientific">Dyadobacter frigoris</name>
    <dbReference type="NCBI Taxonomy" id="2576211"/>
    <lineage>
        <taxon>Bacteria</taxon>
        <taxon>Pseudomonadati</taxon>
        <taxon>Bacteroidota</taxon>
        <taxon>Cytophagia</taxon>
        <taxon>Cytophagales</taxon>
        <taxon>Spirosomataceae</taxon>
        <taxon>Dyadobacter</taxon>
    </lineage>
</organism>
<dbReference type="InterPro" id="IPR007312">
    <property type="entry name" value="Phosphoesterase"/>
</dbReference>
<dbReference type="GO" id="GO:0016042">
    <property type="term" value="P:lipid catabolic process"/>
    <property type="evidence" value="ECO:0007669"/>
    <property type="project" value="InterPro"/>
</dbReference>
<proteinExistence type="inferred from homology"/>
<gene>
    <name evidence="5" type="ORF">FDK13_33130</name>
</gene>
<dbReference type="AlphaFoldDB" id="A0A4U6CNJ1"/>
<protein>
    <recommendedName>
        <fullName evidence="2">phospholipase C</fullName>
        <ecNumber evidence="2">3.1.4.3</ecNumber>
    </recommendedName>
</protein>
<dbReference type="PROSITE" id="PS51318">
    <property type="entry name" value="TAT"/>
    <property type="match status" value="1"/>
</dbReference>
<feature type="domain" description="Bacterial phospholipase C C-terminal" evidence="4">
    <location>
        <begin position="629"/>
        <end position="726"/>
    </location>
</feature>
<dbReference type="NCBIfam" id="TIGR03396">
    <property type="entry name" value="PC_PLC"/>
    <property type="match status" value="1"/>
</dbReference>